<keyword evidence="23" id="KW-1133">Transmembrane helix</keyword>
<dbReference type="OMA" id="EREPEIC"/>
<proteinExistence type="inferred from homology"/>
<comment type="catalytic activity">
    <reaction evidence="14">
        <text>resolvin D1 + NAD(+) = 17-oxoresolvin D1 + NADH + H(+)</text>
        <dbReference type="Rhea" id="RHEA:50128"/>
        <dbReference type="ChEBI" id="CHEBI:15378"/>
        <dbReference type="ChEBI" id="CHEBI:57540"/>
        <dbReference type="ChEBI" id="CHEBI:57945"/>
        <dbReference type="ChEBI" id="CHEBI:132079"/>
        <dbReference type="ChEBI" id="CHEBI:132081"/>
    </reaction>
    <physiologicalReaction direction="left-to-right" evidence="14">
        <dbReference type="Rhea" id="RHEA:50129"/>
    </physiologicalReaction>
</comment>
<feature type="transmembrane region" description="Helical" evidence="23">
    <location>
        <begin position="281"/>
        <end position="302"/>
    </location>
</feature>
<dbReference type="GO" id="GO:0005737">
    <property type="term" value="C:cytoplasm"/>
    <property type="evidence" value="ECO:0007669"/>
    <property type="project" value="TreeGrafter"/>
</dbReference>
<evidence type="ECO:0000256" key="20">
    <source>
        <dbReference type="ARBA" id="ARBA00049151"/>
    </source>
</evidence>
<dbReference type="Proteomes" id="UP000318571">
    <property type="component" value="Chromosome 5"/>
</dbReference>
<dbReference type="Pfam" id="PF00106">
    <property type="entry name" value="adh_short"/>
    <property type="match status" value="1"/>
</dbReference>
<comment type="catalytic activity">
    <reaction evidence="17">
        <text>prostaglandin A1 + NAD(+) = 15-oxo-prostaglandin A1 + NADH + H(+)</text>
        <dbReference type="Rhea" id="RHEA:41263"/>
        <dbReference type="ChEBI" id="CHEBI:15378"/>
        <dbReference type="ChEBI" id="CHEBI:57398"/>
        <dbReference type="ChEBI" id="CHEBI:57540"/>
        <dbReference type="ChEBI" id="CHEBI:57945"/>
        <dbReference type="ChEBI" id="CHEBI:85072"/>
    </reaction>
    <physiologicalReaction direction="left-to-right" evidence="17">
        <dbReference type="Rhea" id="RHEA:41264"/>
    </physiologicalReaction>
</comment>
<evidence type="ECO:0000256" key="1">
    <source>
        <dbReference type="ARBA" id="ARBA00006484"/>
    </source>
</evidence>
<dbReference type="PRINTS" id="PR00081">
    <property type="entry name" value="GDHRDH"/>
</dbReference>
<comment type="caution">
    <text evidence="24">The sequence shown here is derived from an EMBL/GenBank/DDBJ whole genome shotgun (WGS) entry which is preliminary data.</text>
</comment>
<evidence type="ECO:0000256" key="7">
    <source>
        <dbReference type="ARBA" id="ARBA00042026"/>
    </source>
</evidence>
<dbReference type="PANTHER" id="PTHR44229:SF4">
    <property type="entry name" value="15-HYDROXYPROSTAGLANDIN DEHYDROGENASE [NAD(+)]"/>
    <property type="match status" value="1"/>
</dbReference>
<dbReference type="InterPro" id="IPR002347">
    <property type="entry name" value="SDR_fam"/>
</dbReference>
<evidence type="ECO:0000313" key="24">
    <source>
        <dbReference type="EMBL" id="TRY76711.1"/>
    </source>
</evidence>
<evidence type="ECO:0000256" key="12">
    <source>
        <dbReference type="ARBA" id="ARBA00048140"/>
    </source>
</evidence>
<evidence type="ECO:0000256" key="3">
    <source>
        <dbReference type="ARBA" id="ARBA00038968"/>
    </source>
</evidence>
<dbReference type="PRINTS" id="PR00080">
    <property type="entry name" value="SDRFAMILY"/>
</dbReference>
<comment type="catalytic activity">
    <reaction evidence="18">
        <text>prostaglandin E2 + NAD(+) = 15-oxoprostaglandin E2 + NADH + H(+)</text>
        <dbReference type="Rhea" id="RHEA:11876"/>
        <dbReference type="ChEBI" id="CHEBI:15378"/>
        <dbReference type="ChEBI" id="CHEBI:57400"/>
        <dbReference type="ChEBI" id="CHEBI:57540"/>
        <dbReference type="ChEBI" id="CHEBI:57945"/>
        <dbReference type="ChEBI" id="CHEBI:606564"/>
        <dbReference type="EC" id="1.1.1.141"/>
    </reaction>
    <physiologicalReaction direction="left-to-right" evidence="18">
        <dbReference type="Rhea" id="RHEA:11877"/>
    </physiologicalReaction>
</comment>
<comment type="catalytic activity">
    <reaction evidence="16">
        <text>lipoxin A4 + NAD(+) = 15-oxo-(5S,6R)-dihydroxy-(7E,9E,11Z,13E)-eicosatetraenoate + NADH + H(+)</text>
        <dbReference type="Rhea" id="RHEA:41572"/>
        <dbReference type="ChEBI" id="CHEBI:15378"/>
        <dbReference type="ChEBI" id="CHEBI:57540"/>
        <dbReference type="ChEBI" id="CHEBI:57945"/>
        <dbReference type="ChEBI" id="CHEBI:67026"/>
        <dbReference type="ChEBI" id="CHEBI:78311"/>
    </reaction>
    <physiologicalReaction direction="left-to-right" evidence="16">
        <dbReference type="Rhea" id="RHEA:41573"/>
    </physiologicalReaction>
</comment>
<keyword evidence="23" id="KW-0812">Transmembrane</keyword>
<gene>
    <name evidence="24" type="ORF">TCAL_07592</name>
</gene>
<keyword evidence="25" id="KW-1185">Reference proteome</keyword>
<evidence type="ECO:0000256" key="9">
    <source>
        <dbReference type="ARBA" id="ARBA00047325"/>
    </source>
</evidence>
<keyword evidence="23" id="KW-0472">Membrane</keyword>
<evidence type="ECO:0000256" key="10">
    <source>
        <dbReference type="ARBA" id="ARBA00047672"/>
    </source>
</evidence>
<dbReference type="STRING" id="6832.A0A553PGA4"/>
<comment type="catalytic activity">
    <reaction evidence="13">
        <text>(11R)-hydroxy-(5Z,8Z,12E,14Z)-eicosatetraenoate + NAD(+) = 11-oxo-(5Z,8Z,12E,14Z)-eicosatetraenoate + NADH + H(+)</text>
        <dbReference type="Rhea" id="RHEA:48640"/>
        <dbReference type="ChEBI" id="CHEBI:15378"/>
        <dbReference type="ChEBI" id="CHEBI:57540"/>
        <dbReference type="ChEBI" id="CHEBI:57945"/>
        <dbReference type="ChEBI" id="CHEBI:78836"/>
        <dbReference type="ChEBI" id="CHEBI:90697"/>
    </reaction>
    <physiologicalReaction direction="left-to-right" evidence="13">
        <dbReference type="Rhea" id="RHEA:48641"/>
    </physiologicalReaction>
</comment>
<comment type="catalytic activity">
    <reaction evidence="12">
        <text>15-oxo-(5S,6R)-dihydroxy-(7E,9E,11Z)-eicosatrienoate + NADH + H(+) = (5S,6R,15S)-trihydroxy-(7E,9E,11Z)-eicosatrienoate + NAD(+)</text>
        <dbReference type="Rhea" id="RHEA:41596"/>
        <dbReference type="ChEBI" id="CHEBI:15378"/>
        <dbReference type="ChEBI" id="CHEBI:57540"/>
        <dbReference type="ChEBI" id="CHEBI:57945"/>
        <dbReference type="ChEBI" id="CHEBI:78325"/>
        <dbReference type="ChEBI" id="CHEBI:78329"/>
    </reaction>
    <physiologicalReaction direction="left-to-right" evidence="12">
        <dbReference type="Rhea" id="RHEA:41597"/>
    </physiologicalReaction>
</comment>
<dbReference type="EC" id="1.1.1.141" evidence="3"/>
<dbReference type="SUPFAM" id="SSF51735">
    <property type="entry name" value="NAD(P)-binding Rossmann-fold domains"/>
    <property type="match status" value="1"/>
</dbReference>
<comment type="catalytic activity">
    <reaction evidence="20">
        <text>(15S)-hydroxy-(5Z,8Z,11Z,13E)-eicosatetraenoate + NAD(+) = 15-oxo-(5Z,8Z,11Z,13E)-eicosatetraenoate + NADH + H(+)</text>
        <dbReference type="Rhea" id="RHEA:23260"/>
        <dbReference type="ChEBI" id="CHEBI:15378"/>
        <dbReference type="ChEBI" id="CHEBI:57409"/>
        <dbReference type="ChEBI" id="CHEBI:57410"/>
        <dbReference type="ChEBI" id="CHEBI:57540"/>
        <dbReference type="ChEBI" id="CHEBI:57945"/>
        <dbReference type="EC" id="1.1.1.232"/>
    </reaction>
    <physiologicalReaction direction="left-to-right" evidence="20">
        <dbReference type="Rhea" id="RHEA:23261"/>
    </physiologicalReaction>
</comment>
<dbReference type="Gene3D" id="3.40.50.720">
    <property type="entry name" value="NAD(P)-binding Rossmann-like Domain"/>
    <property type="match status" value="1"/>
</dbReference>
<evidence type="ECO:0000256" key="16">
    <source>
        <dbReference type="ARBA" id="ARBA00048535"/>
    </source>
</evidence>
<evidence type="ECO:0000256" key="22">
    <source>
        <dbReference type="RuleBase" id="RU000363"/>
    </source>
</evidence>
<dbReference type="EMBL" id="VCGU01000004">
    <property type="protein sequence ID" value="TRY76711.1"/>
    <property type="molecule type" value="Genomic_DNA"/>
</dbReference>
<name>A0A553PGA4_TIGCA</name>
<keyword evidence="2" id="KW-0560">Oxidoreductase</keyword>
<evidence type="ECO:0000256" key="19">
    <source>
        <dbReference type="ARBA" id="ARBA00048921"/>
    </source>
</evidence>
<evidence type="ECO:0000256" key="18">
    <source>
        <dbReference type="ARBA" id="ARBA00048739"/>
    </source>
</evidence>
<comment type="catalytic activity">
    <reaction evidence="11">
        <text>14-hydroxy-(4Z,7Z,10Z,12E,16Z,19Z)-docosahexaenoate + NAD(+) = 14-oxo-(4Z,7Z,10Z,12E,16Z,19Z)-docosahexaenoate + NADH + H(+)</text>
        <dbReference type="Rhea" id="RHEA:48952"/>
        <dbReference type="ChEBI" id="CHEBI:15378"/>
        <dbReference type="ChEBI" id="CHEBI:57540"/>
        <dbReference type="ChEBI" id="CHEBI:57945"/>
        <dbReference type="ChEBI" id="CHEBI:90866"/>
        <dbReference type="ChEBI" id="CHEBI:90867"/>
    </reaction>
    <physiologicalReaction direction="left-to-right" evidence="11">
        <dbReference type="Rhea" id="RHEA:48953"/>
    </physiologicalReaction>
</comment>
<comment type="catalytic activity">
    <reaction evidence="21">
        <text>resolvin E1 + NAD(+) = 18-oxo-resolvin E1 + NADH + H(+)</text>
        <dbReference type="Rhea" id="RHEA:49244"/>
        <dbReference type="ChEBI" id="CHEBI:15378"/>
        <dbReference type="ChEBI" id="CHEBI:57540"/>
        <dbReference type="ChEBI" id="CHEBI:57945"/>
        <dbReference type="ChEBI" id="CHEBI:91000"/>
        <dbReference type="ChEBI" id="CHEBI:91001"/>
    </reaction>
    <physiologicalReaction direction="left-to-right" evidence="21">
        <dbReference type="Rhea" id="RHEA:49245"/>
    </physiologicalReaction>
</comment>
<dbReference type="GO" id="GO:0016404">
    <property type="term" value="F:15-hydroxyprostaglandin dehydrogenase (NAD+) activity"/>
    <property type="evidence" value="ECO:0007669"/>
    <property type="project" value="UniProtKB-EC"/>
</dbReference>
<accession>A0A553PGA4</accession>
<evidence type="ECO:0000256" key="14">
    <source>
        <dbReference type="ARBA" id="ARBA00048170"/>
    </source>
</evidence>
<evidence type="ECO:0000256" key="21">
    <source>
        <dbReference type="ARBA" id="ARBA00049188"/>
    </source>
</evidence>
<comment type="catalytic activity">
    <reaction evidence="10">
        <text>resolvin D1 + NAD(+) = 8-oxoresolvin D1 + NADH + H(+)</text>
        <dbReference type="Rhea" id="RHEA:50124"/>
        <dbReference type="ChEBI" id="CHEBI:15378"/>
        <dbReference type="ChEBI" id="CHEBI:57540"/>
        <dbReference type="ChEBI" id="CHEBI:57945"/>
        <dbReference type="ChEBI" id="CHEBI:132079"/>
        <dbReference type="ChEBI" id="CHEBI:132080"/>
    </reaction>
    <physiologicalReaction direction="left-to-right" evidence="10">
        <dbReference type="Rhea" id="RHEA:50125"/>
    </physiologicalReaction>
</comment>
<evidence type="ECO:0000256" key="2">
    <source>
        <dbReference type="ARBA" id="ARBA00023002"/>
    </source>
</evidence>
<dbReference type="AlphaFoldDB" id="A0A553PGA4"/>
<evidence type="ECO:0000256" key="13">
    <source>
        <dbReference type="ARBA" id="ARBA00048144"/>
    </source>
</evidence>
<evidence type="ECO:0000256" key="4">
    <source>
        <dbReference type="ARBA" id="ARBA00039060"/>
    </source>
</evidence>
<reference evidence="24 25" key="1">
    <citation type="journal article" date="2018" name="Nat. Ecol. Evol.">
        <title>Genomic signatures of mitonuclear coevolution across populations of Tigriopus californicus.</title>
        <authorList>
            <person name="Barreto F.S."/>
            <person name="Watson E.T."/>
            <person name="Lima T.G."/>
            <person name="Willett C.S."/>
            <person name="Edmands S."/>
            <person name="Li W."/>
            <person name="Burton R.S."/>
        </authorList>
    </citation>
    <scope>NUCLEOTIDE SEQUENCE [LARGE SCALE GENOMIC DNA]</scope>
    <source>
        <strain evidence="24 25">San Diego</strain>
    </source>
</reference>
<comment type="catalytic activity">
    <reaction evidence="9">
        <text>prostaglandin E1 + NAD(+) = 15-oxoprostaglandin E1 + NADH + H(+)</text>
        <dbReference type="Rhea" id="RHEA:16477"/>
        <dbReference type="ChEBI" id="CHEBI:15378"/>
        <dbReference type="ChEBI" id="CHEBI:57397"/>
        <dbReference type="ChEBI" id="CHEBI:57401"/>
        <dbReference type="ChEBI" id="CHEBI:57540"/>
        <dbReference type="ChEBI" id="CHEBI:57945"/>
    </reaction>
    <physiologicalReaction direction="left-to-right" evidence="9">
        <dbReference type="Rhea" id="RHEA:16478"/>
    </physiologicalReaction>
</comment>
<comment type="catalytic activity">
    <reaction evidence="19">
        <text>resolvin D2 + NAD(+) = 16-oxoresolvin D2 + NADH + H(+)</text>
        <dbReference type="Rhea" id="RHEA:53588"/>
        <dbReference type="ChEBI" id="CHEBI:15378"/>
        <dbReference type="ChEBI" id="CHEBI:57540"/>
        <dbReference type="ChEBI" id="CHEBI:57945"/>
        <dbReference type="ChEBI" id="CHEBI:133367"/>
        <dbReference type="ChEBI" id="CHEBI:137498"/>
    </reaction>
    <physiologicalReaction direction="left-to-right" evidence="19">
        <dbReference type="Rhea" id="RHEA:53589"/>
    </physiologicalReaction>
</comment>
<evidence type="ECO:0000256" key="15">
    <source>
        <dbReference type="ARBA" id="ARBA00048393"/>
    </source>
</evidence>
<evidence type="ECO:0000256" key="11">
    <source>
        <dbReference type="ARBA" id="ARBA00048008"/>
    </source>
</evidence>
<evidence type="ECO:0000256" key="5">
    <source>
        <dbReference type="ARBA" id="ARBA00040276"/>
    </source>
</evidence>
<evidence type="ECO:0000256" key="6">
    <source>
        <dbReference type="ARBA" id="ARBA00041812"/>
    </source>
</evidence>
<sequence>MSFSNKVFIVTGSARGVGAGIAENILQNGGRVTISDVLNEVGLATTDRLAKLYGTEKVTFIHCDVTNQQSFESLWSETEKIFGSPVQVLVNNAGVFHNAGWEKCIDINLKGLMIGNYLALDRMGKTKGHGLGGQVINVASLAGFVAGSDAISSPYFASKAGVISLTKSIGNDLTLRTEGVRVNAICMGYTDTGLFNKNKQLNDQILEEVGGTKNLLPVSRIVDAFQVLMSNGKVNGRSLCVMANIPMWYYPRHDRQEIIFWACGAKLFKRLRPNAMVMEPWHQAVFFIGFQLFLFIALQTLWRIFF</sequence>
<dbReference type="GO" id="GO:0047034">
    <property type="term" value="F:15-hydroxyicosatetraenoate dehydrogenase activity"/>
    <property type="evidence" value="ECO:0007669"/>
    <property type="project" value="UniProtKB-EC"/>
</dbReference>
<evidence type="ECO:0000256" key="8">
    <source>
        <dbReference type="ARBA" id="ARBA00045705"/>
    </source>
</evidence>
<evidence type="ECO:0000256" key="17">
    <source>
        <dbReference type="ARBA" id="ARBA00048611"/>
    </source>
</evidence>
<comment type="function">
    <text evidence="8">Catalyzes the NAD-dependent dehydrogenation (oxidation) of a broad array of hydroxylated polyunsaturated fatty acids (mainly eicosanoids and docosanoids, including prostaglandins, lipoxins and resolvins), yielding their corresponding keto (oxo) metabolites. Decreases the levels of the pro-proliferative prostaglandins such as prostaglandin E2 (whose activity is increased in cancer because of an increase in the expression of cyclooxygenase 2) and generates oxo-fatty acid products that can profoundly influence cell function by abrogating pro-inflammatory cytokine expression. Converts resolvins E1, D1 and D2 to their oxo products, which represents a mode of resolvin inactivation. Resolvin E1 plays important roles during the resolution phase of acute inflammation, while resolvins D1 and D2 have a unique role in obesity-induced adipose inflammation.</text>
</comment>
<dbReference type="InterPro" id="IPR036291">
    <property type="entry name" value="NAD(P)-bd_dom_sf"/>
</dbReference>
<comment type="catalytic activity">
    <reaction evidence="15">
        <text>resolvin D2 + NAD(+) = 7-oxoresolvin D2 + NADH + H(+)</text>
        <dbReference type="Rhea" id="RHEA:53584"/>
        <dbReference type="ChEBI" id="CHEBI:15378"/>
        <dbReference type="ChEBI" id="CHEBI:57540"/>
        <dbReference type="ChEBI" id="CHEBI:57945"/>
        <dbReference type="ChEBI" id="CHEBI:133367"/>
        <dbReference type="ChEBI" id="CHEBI:137497"/>
    </reaction>
    <physiologicalReaction direction="left-to-right" evidence="15">
        <dbReference type="Rhea" id="RHEA:53585"/>
    </physiologicalReaction>
</comment>
<protein>
    <recommendedName>
        <fullName evidence="5">15-hydroxyprostaglandin dehydrogenase [NAD(+)]</fullName>
        <ecNumber evidence="3">1.1.1.141</ecNumber>
        <ecNumber evidence="4">1.1.1.232</ecNumber>
    </recommendedName>
    <alternativeName>
        <fullName evidence="7">Eicosanoid/docosanoid dehydrogenase [NAD(+)]</fullName>
    </alternativeName>
    <alternativeName>
        <fullName evidence="6">Prostaglandin dehydrogenase 1</fullName>
    </alternativeName>
</protein>
<dbReference type="EC" id="1.1.1.232" evidence="4"/>
<evidence type="ECO:0000256" key="23">
    <source>
        <dbReference type="SAM" id="Phobius"/>
    </source>
</evidence>
<dbReference type="PANTHER" id="PTHR44229">
    <property type="entry name" value="15-HYDROXYPROSTAGLANDIN DEHYDROGENASE [NAD(+)]"/>
    <property type="match status" value="1"/>
</dbReference>
<organism evidence="24 25">
    <name type="scientific">Tigriopus californicus</name>
    <name type="common">Marine copepod</name>
    <dbReference type="NCBI Taxonomy" id="6832"/>
    <lineage>
        <taxon>Eukaryota</taxon>
        <taxon>Metazoa</taxon>
        <taxon>Ecdysozoa</taxon>
        <taxon>Arthropoda</taxon>
        <taxon>Crustacea</taxon>
        <taxon>Multicrustacea</taxon>
        <taxon>Hexanauplia</taxon>
        <taxon>Copepoda</taxon>
        <taxon>Harpacticoida</taxon>
        <taxon>Harpacticidae</taxon>
        <taxon>Tigriopus</taxon>
    </lineage>
</organism>
<evidence type="ECO:0000313" key="25">
    <source>
        <dbReference type="Proteomes" id="UP000318571"/>
    </source>
</evidence>
<comment type="similarity">
    <text evidence="1 22">Belongs to the short-chain dehydrogenases/reductases (SDR) family.</text>
</comment>